<protein>
    <submittedName>
        <fullName evidence="2">Uncharacterized protein</fullName>
    </submittedName>
</protein>
<organism evidence="2 3">
    <name type="scientific">Taibaiella soli</name>
    <dbReference type="NCBI Taxonomy" id="1649169"/>
    <lineage>
        <taxon>Bacteria</taxon>
        <taxon>Pseudomonadati</taxon>
        <taxon>Bacteroidota</taxon>
        <taxon>Chitinophagia</taxon>
        <taxon>Chitinophagales</taxon>
        <taxon>Chitinophagaceae</taxon>
        <taxon>Taibaiella</taxon>
    </lineage>
</organism>
<comment type="caution">
    <text evidence="2">The sequence shown here is derived from an EMBL/GenBank/DDBJ whole genome shotgun (WGS) entry which is preliminary data.</text>
</comment>
<feature type="transmembrane region" description="Helical" evidence="1">
    <location>
        <begin position="5"/>
        <end position="26"/>
    </location>
</feature>
<feature type="transmembrane region" description="Helical" evidence="1">
    <location>
        <begin position="84"/>
        <end position="102"/>
    </location>
</feature>
<evidence type="ECO:0000313" key="2">
    <source>
        <dbReference type="EMBL" id="PZF73504.1"/>
    </source>
</evidence>
<evidence type="ECO:0000313" key="3">
    <source>
        <dbReference type="Proteomes" id="UP000248745"/>
    </source>
</evidence>
<reference evidence="2 3" key="1">
    <citation type="submission" date="2018-06" db="EMBL/GenBank/DDBJ databases">
        <title>Mucibacter soli gen. nov., sp. nov., a new member of the family Chitinophagaceae producing mucin.</title>
        <authorList>
            <person name="Kim M.-K."/>
            <person name="Park S."/>
            <person name="Kim T.-S."/>
            <person name="Joung Y."/>
            <person name="Han J.-H."/>
            <person name="Kim S.B."/>
        </authorList>
    </citation>
    <scope>NUCLEOTIDE SEQUENCE [LARGE SCALE GENOMIC DNA]</scope>
    <source>
        <strain evidence="2 3">R1-15</strain>
    </source>
</reference>
<keyword evidence="1" id="KW-0472">Membrane</keyword>
<dbReference type="AlphaFoldDB" id="A0A2W2AZP9"/>
<keyword evidence="1" id="KW-1133">Transmembrane helix</keyword>
<gene>
    <name evidence="2" type="ORF">DN068_07200</name>
</gene>
<accession>A0A2W2AZP9</accession>
<dbReference type="OrthoDB" id="893761at2"/>
<keyword evidence="3" id="KW-1185">Reference proteome</keyword>
<dbReference type="Proteomes" id="UP000248745">
    <property type="component" value="Unassembled WGS sequence"/>
</dbReference>
<keyword evidence="1" id="KW-0812">Transmembrane</keyword>
<sequence length="133" mass="14301">MVRNILAVLAGLGVGILVIMGMEGYVDKIYPAPANLDIHDAEGMARHIAQMPFAAVALMVFTYMLSSFVAGYTASRISKKIRQSFVVGCFLMASGVANVVLIRHPIWMAALFIVLYIPFALLGGKLAIAANRS</sequence>
<feature type="transmembrane region" description="Helical" evidence="1">
    <location>
        <begin position="53"/>
        <end position="72"/>
    </location>
</feature>
<dbReference type="EMBL" id="QKTW01000011">
    <property type="protein sequence ID" value="PZF73504.1"/>
    <property type="molecule type" value="Genomic_DNA"/>
</dbReference>
<feature type="transmembrane region" description="Helical" evidence="1">
    <location>
        <begin position="108"/>
        <end position="128"/>
    </location>
</feature>
<evidence type="ECO:0000256" key="1">
    <source>
        <dbReference type="SAM" id="Phobius"/>
    </source>
</evidence>
<proteinExistence type="predicted"/>
<dbReference type="RefSeq" id="WP_110998230.1">
    <property type="nucleotide sequence ID" value="NZ_QKTW01000011.1"/>
</dbReference>
<name>A0A2W2AZP9_9BACT</name>